<comment type="caution">
    <text evidence="9">The sequence shown here is derived from an EMBL/GenBank/DDBJ whole genome shotgun (WGS) entry which is preliminary data.</text>
</comment>
<dbReference type="SMR" id="A0A2G8JDR1"/>
<keyword evidence="10" id="KW-1185">Reference proteome</keyword>
<evidence type="ECO:0000256" key="4">
    <source>
        <dbReference type="ARBA" id="ARBA00013189"/>
    </source>
</evidence>
<evidence type="ECO:0000256" key="1">
    <source>
        <dbReference type="ARBA" id="ARBA00000083"/>
    </source>
</evidence>
<sequence>MASSDSVETVLVTGGAGYIGSHTVAQLLKSNYEIVVLDNFSNAVKSANCKAESICRVEKLSSKTVHFYNIDLLDMEALRSVFLKHRIDSVIHFAGLKAVGESNEIPLKYYRVNIGGTVNLLDVMKEFNVVNIVFSSSATVYGTPDYLPIDEKHPVGRNLTNCYGRTKYFLEQVLTDVYSAEKDWNVVILRYFNPVGSHKSGEIGEILTAFQIT</sequence>
<evidence type="ECO:0000259" key="8">
    <source>
        <dbReference type="Pfam" id="PF01370"/>
    </source>
</evidence>
<accession>A0A2G8JDR1</accession>
<dbReference type="InterPro" id="IPR001509">
    <property type="entry name" value="Epimerase_deHydtase"/>
</dbReference>
<dbReference type="PANTHER" id="PTHR43725:SF47">
    <property type="entry name" value="UDP-GLUCOSE 4-EPIMERASE"/>
    <property type="match status" value="1"/>
</dbReference>
<dbReference type="GO" id="GO:0003978">
    <property type="term" value="F:UDP-glucose 4-epimerase activity"/>
    <property type="evidence" value="ECO:0007669"/>
    <property type="project" value="UniProtKB-EC"/>
</dbReference>
<evidence type="ECO:0000256" key="3">
    <source>
        <dbReference type="ARBA" id="ARBA00004947"/>
    </source>
</evidence>
<evidence type="ECO:0000256" key="7">
    <source>
        <dbReference type="ARBA" id="ARBA00023235"/>
    </source>
</evidence>
<dbReference type="SUPFAM" id="SSF51735">
    <property type="entry name" value="NAD(P)-binding Rossmann-fold domains"/>
    <property type="match status" value="1"/>
</dbReference>
<dbReference type="STRING" id="307972.A0A2G8JDR1"/>
<dbReference type="InterPro" id="IPR036291">
    <property type="entry name" value="NAD(P)-bd_dom_sf"/>
</dbReference>
<organism evidence="9 10">
    <name type="scientific">Stichopus japonicus</name>
    <name type="common">Sea cucumber</name>
    <dbReference type="NCBI Taxonomy" id="307972"/>
    <lineage>
        <taxon>Eukaryota</taxon>
        <taxon>Metazoa</taxon>
        <taxon>Echinodermata</taxon>
        <taxon>Eleutherozoa</taxon>
        <taxon>Echinozoa</taxon>
        <taxon>Holothuroidea</taxon>
        <taxon>Aspidochirotacea</taxon>
        <taxon>Aspidochirotida</taxon>
        <taxon>Stichopodidae</taxon>
        <taxon>Apostichopus</taxon>
    </lineage>
</organism>
<evidence type="ECO:0000256" key="6">
    <source>
        <dbReference type="ARBA" id="ARBA00023144"/>
    </source>
</evidence>
<keyword evidence="5" id="KW-0520">NAD</keyword>
<comment type="cofactor">
    <cofactor evidence="2">
        <name>NAD(+)</name>
        <dbReference type="ChEBI" id="CHEBI:57540"/>
    </cofactor>
</comment>
<evidence type="ECO:0000256" key="2">
    <source>
        <dbReference type="ARBA" id="ARBA00001911"/>
    </source>
</evidence>
<protein>
    <recommendedName>
        <fullName evidence="4">UDP-glucose 4-epimerase</fullName>
        <ecNumber evidence="4">5.1.3.2</ecNumber>
    </recommendedName>
</protein>
<dbReference type="GO" id="GO:0005829">
    <property type="term" value="C:cytosol"/>
    <property type="evidence" value="ECO:0007669"/>
    <property type="project" value="TreeGrafter"/>
</dbReference>
<dbReference type="Pfam" id="PF01370">
    <property type="entry name" value="Epimerase"/>
    <property type="match status" value="1"/>
</dbReference>
<dbReference type="Gene3D" id="3.90.25.10">
    <property type="entry name" value="UDP-galactose 4-epimerase, domain 1"/>
    <property type="match status" value="1"/>
</dbReference>
<dbReference type="Proteomes" id="UP000230750">
    <property type="component" value="Unassembled WGS sequence"/>
</dbReference>
<dbReference type="PANTHER" id="PTHR43725">
    <property type="entry name" value="UDP-GLUCOSE 4-EPIMERASE"/>
    <property type="match status" value="1"/>
</dbReference>
<dbReference type="AlphaFoldDB" id="A0A2G8JDR1"/>
<evidence type="ECO:0000313" key="9">
    <source>
        <dbReference type="EMBL" id="PIK33880.1"/>
    </source>
</evidence>
<keyword evidence="6" id="KW-0299">Galactose metabolism</keyword>
<name>A0A2G8JDR1_STIJA</name>
<dbReference type="Gene3D" id="3.40.50.720">
    <property type="entry name" value="NAD(P)-binding Rossmann-like Domain"/>
    <property type="match status" value="1"/>
</dbReference>
<keyword evidence="7" id="KW-0413">Isomerase</keyword>
<comment type="pathway">
    <text evidence="3">Carbohydrate metabolism; galactose metabolism.</text>
</comment>
<dbReference type="GO" id="GO:0033499">
    <property type="term" value="P:galactose catabolic process via UDP-galactose, Leloir pathway"/>
    <property type="evidence" value="ECO:0007669"/>
    <property type="project" value="TreeGrafter"/>
</dbReference>
<dbReference type="EC" id="5.1.3.2" evidence="4"/>
<comment type="catalytic activity">
    <reaction evidence="1">
        <text>UDP-alpha-D-glucose = UDP-alpha-D-galactose</text>
        <dbReference type="Rhea" id="RHEA:22168"/>
        <dbReference type="ChEBI" id="CHEBI:58885"/>
        <dbReference type="ChEBI" id="CHEBI:66914"/>
        <dbReference type="EC" id="5.1.3.2"/>
    </reaction>
</comment>
<reference evidence="9 10" key="1">
    <citation type="journal article" date="2017" name="PLoS Biol.">
        <title>The sea cucumber genome provides insights into morphological evolution and visceral regeneration.</title>
        <authorList>
            <person name="Zhang X."/>
            <person name="Sun L."/>
            <person name="Yuan J."/>
            <person name="Sun Y."/>
            <person name="Gao Y."/>
            <person name="Zhang L."/>
            <person name="Li S."/>
            <person name="Dai H."/>
            <person name="Hamel J.F."/>
            <person name="Liu C."/>
            <person name="Yu Y."/>
            <person name="Liu S."/>
            <person name="Lin W."/>
            <person name="Guo K."/>
            <person name="Jin S."/>
            <person name="Xu P."/>
            <person name="Storey K.B."/>
            <person name="Huan P."/>
            <person name="Zhang T."/>
            <person name="Zhou Y."/>
            <person name="Zhang J."/>
            <person name="Lin C."/>
            <person name="Li X."/>
            <person name="Xing L."/>
            <person name="Huo D."/>
            <person name="Sun M."/>
            <person name="Wang L."/>
            <person name="Mercier A."/>
            <person name="Li F."/>
            <person name="Yang H."/>
            <person name="Xiang J."/>
        </authorList>
    </citation>
    <scope>NUCLEOTIDE SEQUENCE [LARGE SCALE GENOMIC DNA]</scope>
    <source>
        <strain evidence="9">Shaxun</strain>
        <tissue evidence="9">Muscle</tissue>
    </source>
</reference>
<evidence type="ECO:0000256" key="5">
    <source>
        <dbReference type="ARBA" id="ARBA00023027"/>
    </source>
</evidence>
<evidence type="ECO:0000313" key="10">
    <source>
        <dbReference type="Proteomes" id="UP000230750"/>
    </source>
</evidence>
<keyword evidence="6" id="KW-0119">Carbohydrate metabolism</keyword>
<gene>
    <name evidence="9" type="ORF">BSL78_29302</name>
</gene>
<dbReference type="EMBL" id="MRZV01002375">
    <property type="protein sequence ID" value="PIK33880.1"/>
    <property type="molecule type" value="Genomic_DNA"/>
</dbReference>
<feature type="domain" description="NAD-dependent epimerase/dehydratase" evidence="8">
    <location>
        <begin position="10"/>
        <end position="203"/>
    </location>
</feature>
<dbReference type="OrthoDB" id="9402762at2759"/>
<proteinExistence type="predicted"/>